<dbReference type="SUPFAM" id="SSF53244">
    <property type="entry name" value="MurD-like peptide ligases, peptide-binding domain"/>
    <property type="match status" value="1"/>
</dbReference>
<sequence length="431" mass="48476">MDYKEALEYIHSIGRFGSKLGLEKIEKLLELLGNPQKDLKIIHVAGTNGKGSTSSFITSILAEAGYKVGLYTSPYLERFTERIRINDDEIPRNTLARLTAKVKSKVEEMVEQGYDHPTEFEIVTAIGFCYYKEEKVDFVVLEVGLGGRYDATNVIDKSLVSVITPISIDHKNVLGDTIEKIAWEKGGIIKENGLVVIHPQEEDAQYVIKEIVHRKNGQLIATNLDNVTIKESNQFGSKFDFTFNKENLKDLEIKLRGNHQVNNAAVALTTILTLRDKGLLDIKEKSIRNGLNNTKWKGRLEILKKNPTFMIDGAHNISAIKFLKKSIKELFKYKKLILGIGILGDKEVDKILEELIPVADKVIVTQANNPRALSASELAEKIKKYNNDYIIQKDINEAVDIAFDIAKEDDLILFSGSLYLIGDVRKKVLSN</sequence>
<evidence type="ECO:0000256" key="2">
    <source>
        <dbReference type="ARBA" id="ARBA00004799"/>
    </source>
</evidence>
<dbReference type="PANTHER" id="PTHR11136">
    <property type="entry name" value="FOLYLPOLYGLUTAMATE SYNTHASE-RELATED"/>
    <property type="match status" value="1"/>
</dbReference>
<dbReference type="Gene3D" id="3.40.1190.10">
    <property type="entry name" value="Mur-like, catalytic domain"/>
    <property type="match status" value="1"/>
</dbReference>
<evidence type="ECO:0000256" key="6">
    <source>
        <dbReference type="ARBA" id="ARBA00013023"/>
    </source>
</evidence>
<protein>
    <recommendedName>
        <fullName evidence="8">Dihydrofolate synthase/folylpolyglutamate synthase</fullName>
        <ecNumber evidence="6">6.3.2.12</ecNumber>
        <ecNumber evidence="7">6.3.2.17</ecNumber>
    </recommendedName>
    <alternativeName>
        <fullName evidence="15">Tetrahydrofolylpolyglutamate synthase</fullName>
    </alternativeName>
</protein>
<dbReference type="InterPro" id="IPR001645">
    <property type="entry name" value="Folylpolyglutamate_synth"/>
</dbReference>
<dbReference type="Gene3D" id="3.90.190.20">
    <property type="entry name" value="Mur ligase, C-terminal domain"/>
    <property type="match status" value="1"/>
</dbReference>
<dbReference type="EMBL" id="MCIB01000015">
    <property type="protein sequence ID" value="RKD31800.1"/>
    <property type="molecule type" value="Genomic_DNA"/>
</dbReference>
<evidence type="ECO:0000256" key="13">
    <source>
        <dbReference type="ARBA" id="ARBA00022842"/>
    </source>
</evidence>
<dbReference type="Pfam" id="PF02875">
    <property type="entry name" value="Mur_ligase_C"/>
    <property type="match status" value="1"/>
</dbReference>
<dbReference type="InterPro" id="IPR036565">
    <property type="entry name" value="Mur-like_cat_sf"/>
</dbReference>
<evidence type="ECO:0000256" key="9">
    <source>
        <dbReference type="ARBA" id="ARBA00022598"/>
    </source>
</evidence>
<dbReference type="PROSITE" id="PS01012">
    <property type="entry name" value="FOLYLPOLYGLU_SYNT_2"/>
    <property type="match status" value="1"/>
</dbReference>
<evidence type="ECO:0000313" key="21">
    <source>
        <dbReference type="EMBL" id="RKD31800.1"/>
    </source>
</evidence>
<dbReference type="GO" id="GO:0005737">
    <property type="term" value="C:cytoplasm"/>
    <property type="evidence" value="ECO:0007669"/>
    <property type="project" value="TreeGrafter"/>
</dbReference>
<dbReference type="GO" id="GO:0005524">
    <property type="term" value="F:ATP binding"/>
    <property type="evidence" value="ECO:0007669"/>
    <property type="project" value="UniProtKB-KW"/>
</dbReference>
<dbReference type="EC" id="6.3.2.12" evidence="6"/>
<dbReference type="OrthoDB" id="9809356at2"/>
<keyword evidence="9 18" id="KW-0436">Ligase</keyword>
<dbReference type="GO" id="GO:0046656">
    <property type="term" value="P:folic acid biosynthetic process"/>
    <property type="evidence" value="ECO:0007669"/>
    <property type="project" value="UniProtKB-KW"/>
</dbReference>
<accession>A0A419T2M5</accession>
<dbReference type="InterPro" id="IPR036615">
    <property type="entry name" value="Mur_ligase_C_dom_sf"/>
</dbReference>
<evidence type="ECO:0000256" key="17">
    <source>
        <dbReference type="ARBA" id="ARBA00049161"/>
    </source>
</evidence>
<dbReference type="GO" id="GO:0008841">
    <property type="term" value="F:dihydrofolate synthase activity"/>
    <property type="evidence" value="ECO:0007669"/>
    <property type="project" value="UniProtKB-EC"/>
</dbReference>
<dbReference type="GO" id="GO:0046872">
    <property type="term" value="F:metal ion binding"/>
    <property type="evidence" value="ECO:0007669"/>
    <property type="project" value="UniProtKB-KW"/>
</dbReference>
<feature type="domain" description="Mur ligase C-terminal" evidence="19">
    <location>
        <begin position="298"/>
        <end position="417"/>
    </location>
</feature>
<feature type="domain" description="Mur ligase central" evidence="20">
    <location>
        <begin position="44"/>
        <end position="269"/>
    </location>
</feature>
<dbReference type="PANTHER" id="PTHR11136:SF0">
    <property type="entry name" value="DIHYDROFOLATE SYNTHETASE-RELATED"/>
    <property type="match status" value="1"/>
</dbReference>
<dbReference type="Pfam" id="PF08245">
    <property type="entry name" value="Mur_ligase_M"/>
    <property type="match status" value="1"/>
</dbReference>
<dbReference type="PIRSF" id="PIRSF001563">
    <property type="entry name" value="Folylpolyglu_synth"/>
    <property type="match status" value="1"/>
</dbReference>
<evidence type="ECO:0000256" key="16">
    <source>
        <dbReference type="ARBA" id="ARBA00047493"/>
    </source>
</evidence>
<evidence type="ECO:0000313" key="22">
    <source>
        <dbReference type="Proteomes" id="UP000284177"/>
    </source>
</evidence>
<gene>
    <name evidence="21" type="ORF">BET03_12020</name>
</gene>
<dbReference type="PROSITE" id="PS01011">
    <property type="entry name" value="FOLYLPOLYGLU_SYNT_1"/>
    <property type="match status" value="1"/>
</dbReference>
<evidence type="ECO:0000256" key="12">
    <source>
        <dbReference type="ARBA" id="ARBA00022840"/>
    </source>
</evidence>
<evidence type="ECO:0000256" key="15">
    <source>
        <dbReference type="ARBA" id="ARBA00030592"/>
    </source>
</evidence>
<dbReference type="FunFam" id="3.40.1190.10:FF:000004">
    <property type="entry name" value="Dihydrofolate synthase/folylpolyglutamate synthase"/>
    <property type="match status" value="1"/>
</dbReference>
<keyword evidence="11 18" id="KW-0547">Nucleotide-binding</keyword>
<evidence type="ECO:0000256" key="10">
    <source>
        <dbReference type="ARBA" id="ARBA00022723"/>
    </source>
</evidence>
<evidence type="ECO:0000256" key="8">
    <source>
        <dbReference type="ARBA" id="ARBA00019357"/>
    </source>
</evidence>
<evidence type="ECO:0000259" key="19">
    <source>
        <dbReference type="Pfam" id="PF02875"/>
    </source>
</evidence>
<keyword evidence="13" id="KW-0460">Magnesium</keyword>
<comment type="catalytic activity">
    <reaction evidence="17">
        <text>7,8-dihydropteroate + L-glutamate + ATP = 7,8-dihydrofolate + ADP + phosphate + H(+)</text>
        <dbReference type="Rhea" id="RHEA:23584"/>
        <dbReference type="ChEBI" id="CHEBI:15378"/>
        <dbReference type="ChEBI" id="CHEBI:17839"/>
        <dbReference type="ChEBI" id="CHEBI:29985"/>
        <dbReference type="ChEBI" id="CHEBI:30616"/>
        <dbReference type="ChEBI" id="CHEBI:43474"/>
        <dbReference type="ChEBI" id="CHEBI:57451"/>
        <dbReference type="ChEBI" id="CHEBI:456216"/>
        <dbReference type="EC" id="6.3.2.12"/>
    </reaction>
</comment>
<dbReference type="NCBIfam" id="TIGR01499">
    <property type="entry name" value="folC"/>
    <property type="match status" value="1"/>
</dbReference>
<proteinExistence type="inferred from homology"/>
<evidence type="ECO:0000256" key="11">
    <source>
        <dbReference type="ARBA" id="ARBA00022741"/>
    </source>
</evidence>
<dbReference type="GO" id="GO:0004326">
    <property type="term" value="F:tetrahydrofolylpolyglutamate synthase activity"/>
    <property type="evidence" value="ECO:0007669"/>
    <property type="project" value="UniProtKB-EC"/>
</dbReference>
<keyword evidence="12 18" id="KW-0067">ATP-binding</keyword>
<evidence type="ECO:0000259" key="20">
    <source>
        <dbReference type="Pfam" id="PF08245"/>
    </source>
</evidence>
<dbReference type="EC" id="6.3.2.17" evidence="7"/>
<evidence type="ECO:0000256" key="14">
    <source>
        <dbReference type="ARBA" id="ARBA00022909"/>
    </source>
</evidence>
<comment type="subunit">
    <text evidence="5">Monomer.</text>
</comment>
<comment type="similarity">
    <text evidence="4 18">Belongs to the folylpolyglutamate synthase family.</text>
</comment>
<dbReference type="InterPro" id="IPR004101">
    <property type="entry name" value="Mur_ligase_C"/>
</dbReference>
<keyword evidence="14" id="KW-0289">Folate biosynthesis</keyword>
<evidence type="ECO:0000256" key="4">
    <source>
        <dbReference type="ARBA" id="ARBA00008276"/>
    </source>
</evidence>
<dbReference type="RefSeq" id="WP_120169147.1">
    <property type="nucleotide sequence ID" value="NZ_MCIB01000015.1"/>
</dbReference>
<dbReference type="Proteomes" id="UP000284177">
    <property type="component" value="Unassembled WGS sequence"/>
</dbReference>
<evidence type="ECO:0000256" key="3">
    <source>
        <dbReference type="ARBA" id="ARBA00005150"/>
    </source>
</evidence>
<evidence type="ECO:0000256" key="7">
    <source>
        <dbReference type="ARBA" id="ARBA00013025"/>
    </source>
</evidence>
<comment type="cofactor">
    <cofactor evidence="1">
        <name>Mg(2+)</name>
        <dbReference type="ChEBI" id="CHEBI:18420"/>
    </cofactor>
</comment>
<dbReference type="AlphaFoldDB" id="A0A419T2M5"/>
<keyword evidence="22" id="KW-1185">Reference proteome</keyword>
<reference evidence="21 22" key="1">
    <citation type="submission" date="2016-08" db="EMBL/GenBank/DDBJ databases">
        <title>Novel Firmicutes and Novel Genomes.</title>
        <authorList>
            <person name="Poppleton D.I."/>
            <person name="Gribaldo S."/>
        </authorList>
    </citation>
    <scope>NUCLEOTIDE SEQUENCE [LARGE SCALE GENOMIC DNA]</scope>
    <source>
        <strain evidence="21 22">CTT3</strain>
    </source>
</reference>
<comment type="catalytic activity">
    <reaction evidence="16">
        <text>(6S)-5,6,7,8-tetrahydrofolyl-(gamma-L-Glu)(n) + L-glutamate + ATP = (6S)-5,6,7,8-tetrahydrofolyl-(gamma-L-Glu)(n+1) + ADP + phosphate + H(+)</text>
        <dbReference type="Rhea" id="RHEA:10580"/>
        <dbReference type="Rhea" id="RHEA-COMP:14738"/>
        <dbReference type="Rhea" id="RHEA-COMP:14740"/>
        <dbReference type="ChEBI" id="CHEBI:15378"/>
        <dbReference type="ChEBI" id="CHEBI:29985"/>
        <dbReference type="ChEBI" id="CHEBI:30616"/>
        <dbReference type="ChEBI" id="CHEBI:43474"/>
        <dbReference type="ChEBI" id="CHEBI:141005"/>
        <dbReference type="ChEBI" id="CHEBI:456216"/>
        <dbReference type="EC" id="6.3.2.17"/>
    </reaction>
</comment>
<keyword evidence="10" id="KW-0479">Metal-binding</keyword>
<comment type="pathway">
    <text evidence="2">Cofactor biosynthesis; tetrahydrofolate biosynthesis; 7,8-dihydrofolate from 2-amino-4-hydroxy-6-hydroxymethyl-7,8-dihydropteridine diphosphate and 4-aminobenzoate: step 2/2.</text>
</comment>
<dbReference type="SUPFAM" id="SSF53623">
    <property type="entry name" value="MurD-like peptide ligases, catalytic domain"/>
    <property type="match status" value="1"/>
</dbReference>
<evidence type="ECO:0000256" key="1">
    <source>
        <dbReference type="ARBA" id="ARBA00001946"/>
    </source>
</evidence>
<evidence type="ECO:0000256" key="18">
    <source>
        <dbReference type="PIRNR" id="PIRNR001563"/>
    </source>
</evidence>
<comment type="caution">
    <text evidence="21">The sequence shown here is derived from an EMBL/GenBank/DDBJ whole genome shotgun (WGS) entry which is preliminary data.</text>
</comment>
<dbReference type="InterPro" id="IPR018109">
    <property type="entry name" value="Folylpolyglutamate_synth_CS"/>
</dbReference>
<dbReference type="InterPro" id="IPR013221">
    <property type="entry name" value="Mur_ligase_cen"/>
</dbReference>
<name>A0A419T2M5_9FIRM</name>
<organism evidence="21 22">
    <name type="scientific">Thermohalobacter berrensis</name>
    <dbReference type="NCBI Taxonomy" id="99594"/>
    <lineage>
        <taxon>Bacteria</taxon>
        <taxon>Bacillati</taxon>
        <taxon>Bacillota</taxon>
        <taxon>Tissierellia</taxon>
        <taxon>Tissierellales</taxon>
        <taxon>Thermohalobacteraceae</taxon>
        <taxon>Thermohalobacter</taxon>
    </lineage>
</organism>
<comment type="pathway">
    <text evidence="3">Cofactor biosynthesis; tetrahydrofolylpolyglutamate biosynthesis.</text>
</comment>
<evidence type="ECO:0000256" key="5">
    <source>
        <dbReference type="ARBA" id="ARBA00011245"/>
    </source>
</evidence>